<dbReference type="GO" id="GO:0005525">
    <property type="term" value="F:GTP binding"/>
    <property type="evidence" value="ECO:0007669"/>
    <property type="project" value="UniProtKB-KW"/>
</dbReference>
<gene>
    <name evidence="8" type="primary">Contig18998.g20151</name>
    <name evidence="8" type="ORF">STYLEM_17255</name>
</gene>
<feature type="region of interest" description="Disordered" evidence="5">
    <location>
        <begin position="1591"/>
        <end position="1626"/>
    </location>
</feature>
<evidence type="ECO:0000256" key="2">
    <source>
        <dbReference type="ARBA" id="ARBA00023134"/>
    </source>
</evidence>
<feature type="compositionally biased region" description="Low complexity" evidence="5">
    <location>
        <begin position="1608"/>
        <end position="1618"/>
    </location>
</feature>
<dbReference type="PROSITE" id="PS51269">
    <property type="entry name" value="COMM"/>
    <property type="match status" value="1"/>
</dbReference>
<dbReference type="InParanoid" id="A0A078B3Q4"/>
<feature type="coiled-coil region" evidence="4">
    <location>
        <begin position="1169"/>
        <end position="1517"/>
    </location>
</feature>
<evidence type="ECO:0000313" key="9">
    <source>
        <dbReference type="Proteomes" id="UP000039865"/>
    </source>
</evidence>
<comment type="similarity">
    <text evidence="3">Belongs to the TRAFAC class dynamin-like GTPase superfamily. GB1/RHD3 GTPase family.</text>
</comment>
<dbReference type="PROSITE" id="PS51715">
    <property type="entry name" value="G_GB1_RHD3"/>
    <property type="match status" value="1"/>
</dbReference>
<dbReference type="Gene3D" id="1.20.1000.10">
    <property type="entry name" value="Guanylate-binding protein, C-terminal domain"/>
    <property type="match status" value="1"/>
</dbReference>
<dbReference type="Pfam" id="PF02263">
    <property type="entry name" value="GBP"/>
    <property type="match status" value="1"/>
</dbReference>
<dbReference type="InterPro" id="IPR027417">
    <property type="entry name" value="P-loop_NTPase"/>
</dbReference>
<dbReference type="InterPro" id="IPR003191">
    <property type="entry name" value="Guanylate-bd/ATL_C"/>
</dbReference>
<evidence type="ECO:0000256" key="4">
    <source>
        <dbReference type="SAM" id="Coils"/>
    </source>
</evidence>
<evidence type="ECO:0000259" key="6">
    <source>
        <dbReference type="PROSITE" id="PS51269"/>
    </source>
</evidence>
<keyword evidence="4" id="KW-0175">Coiled coil</keyword>
<feature type="domain" description="COMM" evidence="6">
    <location>
        <begin position="722"/>
        <end position="794"/>
    </location>
</feature>
<dbReference type="PANTHER" id="PTHR10751">
    <property type="entry name" value="GUANYLATE BINDING PROTEIN"/>
    <property type="match status" value="1"/>
</dbReference>
<evidence type="ECO:0000256" key="1">
    <source>
        <dbReference type="ARBA" id="ARBA00022741"/>
    </source>
</evidence>
<evidence type="ECO:0000256" key="5">
    <source>
        <dbReference type="SAM" id="MobiDB-lite"/>
    </source>
</evidence>
<evidence type="ECO:0000256" key="3">
    <source>
        <dbReference type="PROSITE-ProRule" id="PRU01052"/>
    </source>
</evidence>
<keyword evidence="9" id="KW-1185">Reference proteome</keyword>
<feature type="coiled-coil region" evidence="4">
    <location>
        <begin position="484"/>
        <end position="600"/>
    </location>
</feature>
<keyword evidence="2" id="KW-0342">GTP-binding</keyword>
<accession>A0A078B3Q4</accession>
<name>A0A078B3Q4_STYLE</name>
<protein>
    <submittedName>
        <fullName evidence="8">Guanylate-binding n-terminal domain containing protein</fullName>
    </submittedName>
</protein>
<proteinExistence type="inferred from homology"/>
<dbReference type="OrthoDB" id="312156at2759"/>
<feature type="coiled-coil region" evidence="4">
    <location>
        <begin position="641"/>
        <end position="1129"/>
    </location>
</feature>
<evidence type="ECO:0000259" key="7">
    <source>
        <dbReference type="PROSITE" id="PS51715"/>
    </source>
</evidence>
<sequence>MESTFDVSQLDPQDQKQFVEESLPLITFNNETQRPVGVIAVAGQYRTGKSYLLNRMLLNRQKGFGVGPTINPCTKGLWIWGTPIQGFTPDGQPINVLVVDSEGIGGLDEDNNHDMRIFSLAMLLSSYFLYNSVGSIDENALSNLSLVTNLTKHIQFKSRSNEVEQTDEDIDELIQYLPSFMWVVRDFALQLCDENGNDINSKDYLERALQEKGSDSKNDIRKHLKRFFKDRECCTMIRPLTNEEELQNLEQMELEELRAEFVEQVMLLRRKVLNQIKPKTINNQVLSAVQWISIVEQYVKAINEGCVPNIQSSWTYICRQNASKALDQCKDVFEKEVSDVVNFPMNHEDLCNILADQRQQCLKMIQRLIQGDQEILSEYNNELTKFLDDRASQMQKQNQYECRNYAGELLNQLFTEFDQQVRTQQPFDAIQLEQTLREVQQVYDQNAFDFDEKQVLISEAKATFLYDTLFYLNKKLESDFQLQRQLDVQTKERLEQQLKEAKEESRNERNRLDEKLRQTMIQKSELEANLSFVREQLDSLKQQKEQEESEYKDTIRKLKDQTTSQYDDFRSQKDDFEEKIQQLQRHLLQVESEVDKERALFEQKVEFLEKSLQEKSLRERDFLAERQSKQSGLSTELRSMQQKFEIDLKSLQSSLEDEKERTLELENALKIAQTQLDEKSEFFQIQETGLRNNLQMSQDQAKQLEATVQALKKETDQKTSQQIKDKDEKIDQQTAQIQELENQVKDFIEQLKLKDHEYKKENAIKDQRYQFLEMQLQDLRDQLEESYKQHEQVVQAMKHNPQEDDSRRKLSPSKLENLQNELQKTTEQYQQELNELKRQNELYVEQITHLELNLKLNQGDAERENNELKIYLQDLENQKILQNEKVRQLELQRVKLIEENDKKYKQAVQRFEDEIEHKTQQTQLELKEMQTKSEEALAQLKNFYEIEKETLEQRIAEERDKNSRRLAHFQEELELRMRDELQEKDEEIECLQNELRENEARHQNYVTQMEHELSLKQQMMETLERQVRESRERIELLEYGKNSAFEKQIEHFEQQRQEYNQKIDKLQIENLEKDRQIAQIQHRLERLNDDIERKKNDFEQSKTYLDREKKQLSEKLELTKKKLVEAQDDAIKQKLDLGREQALSKQQKQTDDSQRFFDEKIKIFRAEIQEEAQAQIERITSEKELWENKYEQKRRALKEIEMSLSKSNTELEKKIAQLNAQIDRLEDDKRQMEEQFQEEIQALNHHIQQLDSSAGAAYYYGSAHAEDVLKYKQQVQDLERELSDLQSTYDRDKALWEGKCQFLETQKETYKRDLNESQKKFEITLEQLQKRGNMDKDKLENNQQSLIKVIEGKYKNQIKEMLETHQQLAQESQQKIKRLENEVKLKNEQIQMDARGKMSEYGSLEKKVIELGENEKRLLMELDEVKNERDRRVQDYQRQLDKDKEAYRQKLNEYEQKAKESESRRASLMFEYEKERAKWQLEKENLLSIKSDLTEQVEKLQVRKDQLLRENEKLRTENKGSRKYLFGNATNIPPSGQVSQSNIGLSSIGQSHHNSTSATRYMVGKSMSNAVGNNILTQAIGKLKENNKYIGGGGMNHRDEDQVNIGSNTQTNNTTPNTKHYNRYGH</sequence>
<dbReference type="Gene3D" id="3.40.50.300">
    <property type="entry name" value="P-loop containing nucleotide triphosphate hydrolases"/>
    <property type="match status" value="1"/>
</dbReference>
<organism evidence="8 9">
    <name type="scientific">Stylonychia lemnae</name>
    <name type="common">Ciliate</name>
    <dbReference type="NCBI Taxonomy" id="5949"/>
    <lineage>
        <taxon>Eukaryota</taxon>
        <taxon>Sar</taxon>
        <taxon>Alveolata</taxon>
        <taxon>Ciliophora</taxon>
        <taxon>Intramacronucleata</taxon>
        <taxon>Spirotrichea</taxon>
        <taxon>Stichotrichia</taxon>
        <taxon>Sporadotrichida</taxon>
        <taxon>Oxytrichidae</taxon>
        <taxon>Stylonychinae</taxon>
        <taxon>Stylonychia</taxon>
    </lineage>
</organism>
<reference evidence="8 9" key="1">
    <citation type="submission" date="2014-06" db="EMBL/GenBank/DDBJ databases">
        <authorList>
            <person name="Swart Estienne"/>
        </authorList>
    </citation>
    <scope>NUCLEOTIDE SEQUENCE [LARGE SCALE GENOMIC DNA]</scope>
    <source>
        <strain evidence="8 9">130c</strain>
    </source>
</reference>
<dbReference type="GO" id="GO:0003924">
    <property type="term" value="F:GTPase activity"/>
    <property type="evidence" value="ECO:0007669"/>
    <property type="project" value="InterPro"/>
</dbReference>
<keyword evidence="1" id="KW-0547">Nucleotide-binding</keyword>
<dbReference type="EMBL" id="CCKQ01016266">
    <property type="protein sequence ID" value="CDW88138.1"/>
    <property type="molecule type" value="Genomic_DNA"/>
</dbReference>
<dbReference type="FunFam" id="3.40.50.300:FF:001470">
    <property type="entry name" value="Interferon-induced guanylate-binding protein 1"/>
    <property type="match status" value="1"/>
</dbReference>
<dbReference type="CDD" id="cd01851">
    <property type="entry name" value="GBP"/>
    <property type="match status" value="1"/>
</dbReference>
<evidence type="ECO:0000313" key="8">
    <source>
        <dbReference type="EMBL" id="CDW88138.1"/>
    </source>
</evidence>
<dbReference type="Proteomes" id="UP000039865">
    <property type="component" value="Unassembled WGS sequence"/>
</dbReference>
<dbReference type="OMA" id="THEMNAR"/>
<dbReference type="SUPFAM" id="SSF52540">
    <property type="entry name" value="P-loop containing nucleoside triphosphate hydrolases"/>
    <property type="match status" value="1"/>
</dbReference>
<dbReference type="Pfam" id="PF02841">
    <property type="entry name" value="GBP_C"/>
    <property type="match status" value="1"/>
</dbReference>
<dbReference type="InterPro" id="IPR017920">
    <property type="entry name" value="COMM"/>
</dbReference>
<dbReference type="InterPro" id="IPR015894">
    <property type="entry name" value="Guanylate-bd_N"/>
</dbReference>
<feature type="domain" description="GB1/RHD3-type G" evidence="7">
    <location>
        <begin position="33"/>
        <end position="280"/>
    </location>
</feature>
<dbReference type="InterPro" id="IPR030386">
    <property type="entry name" value="G_GB1_RHD3_dom"/>
</dbReference>